<dbReference type="Gene3D" id="3.90.25.10">
    <property type="entry name" value="UDP-galactose 4-epimerase, domain 1"/>
    <property type="match status" value="1"/>
</dbReference>
<dbReference type="Pfam" id="PF01370">
    <property type="entry name" value="Epimerase"/>
    <property type="match status" value="1"/>
</dbReference>
<proteinExistence type="predicted"/>
<dbReference type="InterPro" id="IPR036291">
    <property type="entry name" value="NAD(P)-bd_dom_sf"/>
</dbReference>
<evidence type="ECO:0000259" key="1">
    <source>
        <dbReference type="Pfam" id="PF01370"/>
    </source>
</evidence>
<dbReference type="InterPro" id="IPR050177">
    <property type="entry name" value="Lipid_A_modif_metabolic_enz"/>
</dbReference>
<dbReference type="PANTHER" id="PTHR43245">
    <property type="entry name" value="BIFUNCTIONAL POLYMYXIN RESISTANCE PROTEIN ARNA"/>
    <property type="match status" value="1"/>
</dbReference>
<dbReference type="RefSeq" id="WP_074655228.1">
    <property type="nucleotide sequence ID" value="NZ_FNSD01000001.1"/>
</dbReference>
<name>A0A1H4SJ99_9BACT</name>
<accession>A0A1H4SJ99</accession>
<organism evidence="2 3">
    <name type="scientific">Terriglobus roseus</name>
    <dbReference type="NCBI Taxonomy" id="392734"/>
    <lineage>
        <taxon>Bacteria</taxon>
        <taxon>Pseudomonadati</taxon>
        <taxon>Acidobacteriota</taxon>
        <taxon>Terriglobia</taxon>
        <taxon>Terriglobales</taxon>
        <taxon>Acidobacteriaceae</taxon>
        <taxon>Terriglobus</taxon>
    </lineage>
</organism>
<dbReference type="AlphaFoldDB" id="A0A1H4SJ99"/>
<evidence type="ECO:0000313" key="3">
    <source>
        <dbReference type="Proteomes" id="UP000182409"/>
    </source>
</evidence>
<evidence type="ECO:0000313" key="2">
    <source>
        <dbReference type="EMBL" id="SEC43931.1"/>
    </source>
</evidence>
<sequence>MTSHRILITGAAGFIGSSIARELAKQGIHTRGMDNLSTGSLANLSGLEDYVEFTEADLLDERSLLRLCDGVDVVFHEAAIPSVPKSVRDPLTSHRSNVDGTLNLLLAARRCGVKRVVYAASSSAYGDVTGSAKQETMRAAPISPYAVQKLCGEHYMQSFHAVYGLETICLRYFNVFGPHQAANSPYSGVLAKFITEMLAGRSPSIFGDGTQSRDFTFIDNVVEANLLAGRAPANAVSGKVYNVACGNSASLLDVYAMLQRITGFQGAPRFLEARVGDVRDSLADIRAAAQDLGYRPSVKLFDGLERTVEWYRQQISAEILVPQVIPGVAIHA</sequence>
<dbReference type="InterPro" id="IPR001509">
    <property type="entry name" value="Epimerase_deHydtase"/>
</dbReference>
<dbReference type="OrthoDB" id="9766450at2"/>
<dbReference type="EMBL" id="FNSD01000001">
    <property type="protein sequence ID" value="SEC43931.1"/>
    <property type="molecule type" value="Genomic_DNA"/>
</dbReference>
<dbReference type="SUPFAM" id="SSF51735">
    <property type="entry name" value="NAD(P)-binding Rossmann-fold domains"/>
    <property type="match status" value="1"/>
</dbReference>
<dbReference type="Proteomes" id="UP000182409">
    <property type="component" value="Unassembled WGS sequence"/>
</dbReference>
<dbReference type="Gene3D" id="3.40.50.720">
    <property type="entry name" value="NAD(P)-binding Rossmann-like Domain"/>
    <property type="match status" value="1"/>
</dbReference>
<feature type="domain" description="NAD-dependent epimerase/dehydratase" evidence="1">
    <location>
        <begin position="6"/>
        <end position="244"/>
    </location>
</feature>
<protein>
    <submittedName>
        <fullName evidence="2">UDP-glucose 4-epimerase</fullName>
    </submittedName>
</protein>
<dbReference type="PANTHER" id="PTHR43245:SF13">
    <property type="entry name" value="UDP-D-APIOSE_UDP-D-XYLOSE SYNTHASE 2"/>
    <property type="match status" value="1"/>
</dbReference>
<reference evidence="2 3" key="1">
    <citation type="submission" date="2016-10" db="EMBL/GenBank/DDBJ databases">
        <authorList>
            <person name="de Groot N.N."/>
        </authorList>
    </citation>
    <scope>NUCLEOTIDE SEQUENCE [LARGE SCALE GENOMIC DNA]</scope>
    <source>
        <strain evidence="2 3">AB35.6</strain>
    </source>
</reference>
<gene>
    <name evidence="2" type="ORF">SAMN05443244_3463</name>
</gene>
<dbReference type="CDD" id="cd05256">
    <property type="entry name" value="UDP_AE_SDR_e"/>
    <property type="match status" value="1"/>
</dbReference>